<protein>
    <recommendedName>
        <fullName evidence="4">Small-conductance mechanosensitive channel</fullName>
    </recommendedName>
</protein>
<dbReference type="Proteomes" id="UP001138793">
    <property type="component" value="Unassembled WGS sequence"/>
</dbReference>
<dbReference type="RefSeq" id="WP_245347631.1">
    <property type="nucleotide sequence ID" value="NZ_JAGGMB010000002.1"/>
</dbReference>
<evidence type="ECO:0008006" key="4">
    <source>
        <dbReference type="Google" id="ProtNLM"/>
    </source>
</evidence>
<feature type="transmembrane region" description="Helical" evidence="1">
    <location>
        <begin position="195"/>
        <end position="228"/>
    </location>
</feature>
<evidence type="ECO:0000313" key="3">
    <source>
        <dbReference type="Proteomes" id="UP001138793"/>
    </source>
</evidence>
<name>A0A9X1CFK9_9BACI</name>
<dbReference type="AlphaFoldDB" id="A0A9X1CFK9"/>
<feature type="transmembrane region" description="Helical" evidence="1">
    <location>
        <begin position="171"/>
        <end position="189"/>
    </location>
</feature>
<keyword evidence="1" id="KW-0812">Transmembrane</keyword>
<comment type="caution">
    <text evidence="2">The sequence shown here is derived from an EMBL/GenBank/DDBJ whole genome shotgun (WGS) entry which is preliminary data.</text>
</comment>
<keyword evidence="3" id="KW-1185">Reference proteome</keyword>
<gene>
    <name evidence="2" type="ORF">J2Z64_001024</name>
</gene>
<proteinExistence type="predicted"/>
<organism evidence="2 3">
    <name type="scientific">Oceanobacillus polygoni</name>
    <dbReference type="NCBI Taxonomy" id="1235259"/>
    <lineage>
        <taxon>Bacteria</taxon>
        <taxon>Bacillati</taxon>
        <taxon>Bacillota</taxon>
        <taxon>Bacilli</taxon>
        <taxon>Bacillales</taxon>
        <taxon>Bacillaceae</taxon>
        <taxon>Oceanobacillus</taxon>
    </lineage>
</organism>
<accession>A0A9X1CFK9</accession>
<keyword evidence="1" id="KW-0472">Membrane</keyword>
<dbReference type="EMBL" id="JAGGMB010000002">
    <property type="protein sequence ID" value="MBP2076812.1"/>
    <property type="molecule type" value="Genomic_DNA"/>
</dbReference>
<sequence length="241" mass="25923">MNAEQVSNIDTENTKQPTNTSTLTMDAYHIKAHFWGRLTIWAVIALTLFLPLYLSFGLGYHPGWTVILNALAAYAGVIAVVWVLEPVMYFPILGVSGTYISFLTGNIGNMCLPSAAAAQHAVGAEPGTKKGELTATLGIGAASLVNKVILIPIILAGSFVISNIPEHLEGIFPLILPAIFGAVLAQFAIKKPIYGVIALIIGLTINLTALPIYLKSLSCIVLTVFICLQLEKYKEKKQTQQ</sequence>
<evidence type="ECO:0000313" key="2">
    <source>
        <dbReference type="EMBL" id="MBP2076812.1"/>
    </source>
</evidence>
<evidence type="ECO:0000256" key="1">
    <source>
        <dbReference type="SAM" id="Phobius"/>
    </source>
</evidence>
<keyword evidence="1" id="KW-1133">Transmembrane helix</keyword>
<feature type="transmembrane region" description="Helical" evidence="1">
    <location>
        <begin position="66"/>
        <end position="84"/>
    </location>
</feature>
<feature type="transmembrane region" description="Helical" evidence="1">
    <location>
        <begin position="34"/>
        <end position="54"/>
    </location>
</feature>
<feature type="transmembrane region" description="Helical" evidence="1">
    <location>
        <begin position="144"/>
        <end position="164"/>
    </location>
</feature>
<reference evidence="2" key="1">
    <citation type="submission" date="2021-03" db="EMBL/GenBank/DDBJ databases">
        <title>Genomic Encyclopedia of Type Strains, Phase IV (KMG-IV): sequencing the most valuable type-strain genomes for metagenomic binning, comparative biology and taxonomic classification.</title>
        <authorList>
            <person name="Goeker M."/>
        </authorList>
    </citation>
    <scope>NUCLEOTIDE SEQUENCE</scope>
    <source>
        <strain evidence="2">DSM 107338</strain>
    </source>
</reference>